<protein>
    <recommendedName>
        <fullName evidence="4">37s ribosomal protein s5 protein</fullName>
    </recommendedName>
</protein>
<dbReference type="OMA" id="FGEAMHW"/>
<dbReference type="OrthoDB" id="5413829at2759"/>
<organism evidence="2 3">
    <name type="scientific">Eutypa lata (strain UCR-EL1)</name>
    <name type="common">Grapevine dieback disease fungus</name>
    <name type="synonym">Eutypa armeniacae</name>
    <dbReference type="NCBI Taxonomy" id="1287681"/>
    <lineage>
        <taxon>Eukaryota</taxon>
        <taxon>Fungi</taxon>
        <taxon>Dikarya</taxon>
        <taxon>Ascomycota</taxon>
        <taxon>Pezizomycotina</taxon>
        <taxon>Sordariomycetes</taxon>
        <taxon>Xylariomycetidae</taxon>
        <taxon>Xylariales</taxon>
        <taxon>Diatrypaceae</taxon>
        <taxon>Eutypa</taxon>
    </lineage>
</organism>
<feature type="compositionally biased region" description="Polar residues" evidence="1">
    <location>
        <begin position="357"/>
        <end position="367"/>
    </location>
</feature>
<dbReference type="Gene3D" id="6.10.250.2790">
    <property type="match status" value="1"/>
</dbReference>
<dbReference type="EMBL" id="KB706319">
    <property type="protein sequence ID" value="EMR68011.1"/>
    <property type="molecule type" value="Genomic_DNA"/>
</dbReference>
<reference evidence="3" key="1">
    <citation type="journal article" date="2013" name="Genome Announc.">
        <title>Draft genome sequence of the grapevine dieback fungus Eutypa lata UCR-EL1.</title>
        <authorList>
            <person name="Blanco-Ulate B."/>
            <person name="Rolshausen P.E."/>
            <person name="Cantu D."/>
        </authorList>
    </citation>
    <scope>NUCLEOTIDE SEQUENCE [LARGE SCALE GENOMIC DNA]</scope>
    <source>
        <strain evidence="3">UCR-EL1</strain>
    </source>
</reference>
<evidence type="ECO:0000256" key="1">
    <source>
        <dbReference type="SAM" id="MobiDB-lite"/>
    </source>
</evidence>
<dbReference type="eggNOG" id="ENOG502SKZD">
    <property type="taxonomic scope" value="Eukaryota"/>
</dbReference>
<feature type="compositionally biased region" description="Polar residues" evidence="1">
    <location>
        <begin position="167"/>
        <end position="195"/>
    </location>
</feature>
<evidence type="ECO:0000313" key="3">
    <source>
        <dbReference type="Proteomes" id="UP000012174"/>
    </source>
</evidence>
<feature type="compositionally biased region" description="Basic and acidic residues" evidence="1">
    <location>
        <begin position="333"/>
        <end position="344"/>
    </location>
</feature>
<feature type="region of interest" description="Disordered" evidence="1">
    <location>
        <begin position="1"/>
        <end position="49"/>
    </location>
</feature>
<dbReference type="Proteomes" id="UP000012174">
    <property type="component" value="Unassembled WGS sequence"/>
</dbReference>
<name>M7TDN1_EUTLA</name>
<sequence length="383" mass="41624">MSWDSSKSTTRRRQNSALSSSRALPSHAKQQSKQSVQPKSPHVADPFLQSFLSPTFDPAEYLNASLPPLDSQSTTSISRAPDGAVPLSDLSAQAQTQLSQLNAHTTRLTNILTQLTDDILRSGSRLAYEVELLRGETLGLSEALSEGLHDDIIKFVPEGIPTKMDGKTSTALTDAQKRASTVITPSDNPDPSSGGDTSGPPYISQLRTLTLVRSRLDLVVKTFGEAMEFVFPPSELSVSSSFLSVSAPEPGQEAHSTEEKGQQVLKKLREEIADILIKSGDPIEGIEKAARRIEELKELGIVWKGTAEEKGRTKFIDSLAKTVEDKHKDLLREMEQNGRRDTKGDTNNTARKPAGNSDASSAESKATTGYGLISQWQRLRTGL</sequence>
<evidence type="ECO:0008006" key="4">
    <source>
        <dbReference type="Google" id="ProtNLM"/>
    </source>
</evidence>
<feature type="region of interest" description="Disordered" evidence="1">
    <location>
        <begin position="165"/>
        <end position="201"/>
    </location>
</feature>
<dbReference type="HOGENOM" id="CLU_024203_0_0_1"/>
<proteinExistence type="predicted"/>
<gene>
    <name evidence="2" type="ORF">UCREL1_4982</name>
</gene>
<dbReference type="KEGG" id="ela:UCREL1_4982"/>
<feature type="region of interest" description="Disordered" evidence="1">
    <location>
        <begin position="63"/>
        <end position="84"/>
    </location>
</feature>
<feature type="region of interest" description="Disordered" evidence="1">
    <location>
        <begin position="333"/>
        <end position="367"/>
    </location>
</feature>
<evidence type="ECO:0000313" key="2">
    <source>
        <dbReference type="EMBL" id="EMR68011.1"/>
    </source>
</evidence>
<accession>M7TDN1</accession>
<feature type="compositionally biased region" description="Low complexity" evidence="1">
    <location>
        <begin position="29"/>
        <end position="41"/>
    </location>
</feature>
<dbReference type="STRING" id="1287681.M7TDN1"/>
<dbReference type="AlphaFoldDB" id="M7TDN1"/>
<keyword evidence="3" id="KW-1185">Reference proteome</keyword>